<dbReference type="InterPro" id="IPR036390">
    <property type="entry name" value="WH_DNA-bd_sf"/>
</dbReference>
<evidence type="ECO:0000259" key="4">
    <source>
        <dbReference type="PROSITE" id="PS50956"/>
    </source>
</evidence>
<dbReference type="Pfam" id="PF13412">
    <property type="entry name" value="HTH_24"/>
    <property type="match status" value="1"/>
</dbReference>
<name>A0A916JKL5_9FLAO</name>
<dbReference type="SUPFAM" id="SSF46785">
    <property type="entry name" value="Winged helix' DNA-binding domain"/>
    <property type="match status" value="1"/>
</dbReference>
<dbReference type="InterPro" id="IPR019888">
    <property type="entry name" value="Tscrpt_reg_AsnC-like"/>
</dbReference>
<gene>
    <name evidence="5" type="primary">asnC</name>
    <name evidence="5" type="ORF">CRYO30217_00480</name>
</gene>
<evidence type="ECO:0000313" key="6">
    <source>
        <dbReference type="Proteomes" id="UP000683507"/>
    </source>
</evidence>
<keyword evidence="3" id="KW-0804">Transcription</keyword>
<dbReference type="GO" id="GO:0043565">
    <property type="term" value="F:sequence-specific DNA binding"/>
    <property type="evidence" value="ECO:0007669"/>
    <property type="project" value="InterPro"/>
</dbReference>
<dbReference type="SMART" id="SM00344">
    <property type="entry name" value="HTH_ASNC"/>
    <property type="match status" value="1"/>
</dbReference>
<dbReference type="InterPro" id="IPR019887">
    <property type="entry name" value="Tscrpt_reg_AsnC/Lrp_C"/>
</dbReference>
<organism evidence="5 6">
    <name type="scientific">Parvicella tangerina</name>
    <dbReference type="NCBI Taxonomy" id="2829795"/>
    <lineage>
        <taxon>Bacteria</taxon>
        <taxon>Pseudomonadati</taxon>
        <taxon>Bacteroidota</taxon>
        <taxon>Flavobacteriia</taxon>
        <taxon>Flavobacteriales</taxon>
        <taxon>Parvicellaceae</taxon>
        <taxon>Parvicella</taxon>
    </lineage>
</organism>
<dbReference type="PRINTS" id="PR00033">
    <property type="entry name" value="HTHASNC"/>
</dbReference>
<evidence type="ECO:0000313" key="5">
    <source>
        <dbReference type="EMBL" id="CAG5077779.1"/>
    </source>
</evidence>
<dbReference type="InterPro" id="IPR011991">
    <property type="entry name" value="ArsR-like_HTH"/>
</dbReference>
<dbReference type="PROSITE" id="PS50956">
    <property type="entry name" value="HTH_ASNC_2"/>
    <property type="match status" value="1"/>
</dbReference>
<keyword evidence="2" id="KW-0238">DNA-binding</keyword>
<dbReference type="AlphaFoldDB" id="A0A916JKL5"/>
<protein>
    <submittedName>
        <fullName evidence="5">Regulatory protein AsnC</fullName>
    </submittedName>
</protein>
<accession>A0A916JKL5</accession>
<dbReference type="InterPro" id="IPR036388">
    <property type="entry name" value="WH-like_DNA-bd_sf"/>
</dbReference>
<dbReference type="PANTHER" id="PTHR30154">
    <property type="entry name" value="LEUCINE-RESPONSIVE REGULATORY PROTEIN"/>
    <property type="match status" value="1"/>
</dbReference>
<evidence type="ECO:0000256" key="3">
    <source>
        <dbReference type="ARBA" id="ARBA00023163"/>
    </source>
</evidence>
<dbReference type="GO" id="GO:0006355">
    <property type="term" value="P:regulation of DNA-templated transcription"/>
    <property type="evidence" value="ECO:0007669"/>
    <property type="project" value="UniProtKB-ARBA"/>
</dbReference>
<dbReference type="PANTHER" id="PTHR30154:SF34">
    <property type="entry name" value="TRANSCRIPTIONAL REGULATOR AZLB"/>
    <property type="match status" value="1"/>
</dbReference>
<sequence>MYQKYDVHYEIDDLDRAILNILIKDAKTPYTEIASQLIVSPGTIHVRMKKLESLGIVTKSTLIVDPVKLGYDMTAFLGVYLEHGSDYEQVVEELKDIPEVVEAYFTTGEYSIFLKIHCRNTQHLYDLLNHKIQSIKTVVRTDTLISLAESIKRQIKV</sequence>
<proteinExistence type="predicted"/>
<evidence type="ECO:0000256" key="1">
    <source>
        <dbReference type="ARBA" id="ARBA00023015"/>
    </source>
</evidence>
<dbReference type="SUPFAM" id="SSF54909">
    <property type="entry name" value="Dimeric alpha+beta barrel"/>
    <property type="match status" value="1"/>
</dbReference>
<dbReference type="CDD" id="cd00090">
    <property type="entry name" value="HTH_ARSR"/>
    <property type="match status" value="1"/>
</dbReference>
<keyword evidence="6" id="KW-1185">Reference proteome</keyword>
<dbReference type="Pfam" id="PF01037">
    <property type="entry name" value="AsnC_trans_reg"/>
    <property type="match status" value="1"/>
</dbReference>
<dbReference type="InterPro" id="IPR011008">
    <property type="entry name" value="Dimeric_a/b-barrel"/>
</dbReference>
<dbReference type="Proteomes" id="UP000683507">
    <property type="component" value="Chromosome"/>
</dbReference>
<dbReference type="RefSeq" id="WP_258540712.1">
    <property type="nucleotide sequence ID" value="NZ_OU015584.1"/>
</dbReference>
<dbReference type="Gene3D" id="3.30.70.920">
    <property type="match status" value="1"/>
</dbReference>
<dbReference type="KEGG" id="ptan:CRYO30217_00480"/>
<dbReference type="GO" id="GO:0005829">
    <property type="term" value="C:cytosol"/>
    <property type="evidence" value="ECO:0007669"/>
    <property type="project" value="TreeGrafter"/>
</dbReference>
<dbReference type="EMBL" id="OU015584">
    <property type="protein sequence ID" value="CAG5077779.1"/>
    <property type="molecule type" value="Genomic_DNA"/>
</dbReference>
<feature type="domain" description="HTH asnC-type" evidence="4">
    <location>
        <begin position="11"/>
        <end position="72"/>
    </location>
</feature>
<keyword evidence="1" id="KW-0805">Transcription regulation</keyword>
<dbReference type="Gene3D" id="1.10.10.10">
    <property type="entry name" value="Winged helix-like DNA-binding domain superfamily/Winged helix DNA-binding domain"/>
    <property type="match status" value="1"/>
</dbReference>
<reference evidence="5" key="1">
    <citation type="submission" date="2021-04" db="EMBL/GenBank/DDBJ databases">
        <authorList>
            <person name="Rodrigo-Torres L."/>
            <person name="Arahal R. D."/>
            <person name="Lucena T."/>
        </authorList>
    </citation>
    <scope>NUCLEOTIDE SEQUENCE</scope>
    <source>
        <strain evidence="5">AS29M-1</strain>
    </source>
</reference>
<evidence type="ECO:0000256" key="2">
    <source>
        <dbReference type="ARBA" id="ARBA00023125"/>
    </source>
</evidence>
<dbReference type="GO" id="GO:0043200">
    <property type="term" value="P:response to amino acid"/>
    <property type="evidence" value="ECO:0007669"/>
    <property type="project" value="TreeGrafter"/>
</dbReference>
<dbReference type="InterPro" id="IPR000485">
    <property type="entry name" value="AsnC-type_HTH_dom"/>
</dbReference>